<comment type="caution">
    <text evidence="3">The sequence shown here is derived from an EMBL/GenBank/DDBJ whole genome shotgun (WGS) entry which is preliminary data.</text>
</comment>
<dbReference type="SMART" id="SM00225">
    <property type="entry name" value="BTB"/>
    <property type="match status" value="1"/>
</dbReference>
<accession>A0AA39FLZ0</accession>
<dbReference type="InterPro" id="IPR051481">
    <property type="entry name" value="BTB-POZ/Galectin-3-binding"/>
</dbReference>
<reference evidence="3" key="2">
    <citation type="submission" date="2023-03" db="EMBL/GenBank/DDBJ databases">
        <authorList>
            <person name="Inwood S.N."/>
            <person name="Skelly J.G."/>
            <person name="Guhlin J."/>
            <person name="Harrop T.W.R."/>
            <person name="Goldson S.G."/>
            <person name="Dearden P.K."/>
        </authorList>
    </citation>
    <scope>NUCLEOTIDE SEQUENCE</scope>
    <source>
        <strain evidence="3">Irish</strain>
        <tissue evidence="3">Whole body</tissue>
    </source>
</reference>
<dbReference type="PROSITE" id="PS51886">
    <property type="entry name" value="TLDC"/>
    <property type="match status" value="1"/>
</dbReference>
<dbReference type="SMART" id="SM00875">
    <property type="entry name" value="BACK"/>
    <property type="match status" value="1"/>
</dbReference>
<dbReference type="AlphaFoldDB" id="A0AA39FLZ0"/>
<evidence type="ECO:0008006" key="5">
    <source>
        <dbReference type="Google" id="ProtNLM"/>
    </source>
</evidence>
<evidence type="ECO:0000313" key="3">
    <source>
        <dbReference type="EMBL" id="KAK0171841.1"/>
    </source>
</evidence>
<dbReference type="Proteomes" id="UP001168990">
    <property type="component" value="Unassembled WGS sequence"/>
</dbReference>
<dbReference type="InterPro" id="IPR006571">
    <property type="entry name" value="TLDc_dom"/>
</dbReference>
<dbReference type="PANTHER" id="PTHR24410:SF34">
    <property type="entry name" value="LD40565P"/>
    <property type="match status" value="1"/>
</dbReference>
<dbReference type="PROSITE" id="PS50097">
    <property type="entry name" value="BTB"/>
    <property type="match status" value="1"/>
</dbReference>
<dbReference type="Gene3D" id="1.25.40.420">
    <property type="match status" value="1"/>
</dbReference>
<dbReference type="Pfam" id="PF07707">
    <property type="entry name" value="BACK"/>
    <property type="match status" value="1"/>
</dbReference>
<sequence>MGTRAVGVGSSAGAAGVPGEVGLAGVPRLLEDLARLSEDKESADIVFLLGRDETPVYGHRIILQARCKNFTAAKRIGSANNPTPVRMPHAHPETFRQFMHYVYTGKIMLQDSGIFEMLALAQELGVEELWRSCEEHVSATLSPGNACALLTAALDAQERILGGKGACSSFIERCFTFIGDNAVDTVKTPAFYNLPKDALVKLISSDYLGLEEEDVWRAVLNWAKYQAGVTQPTQHWHDEERAQVCQHLAGVINHVRLLLIDSHVFAEEVEPTGAVPIELSLERYRYAAVPNKYSEICADKRLQPRIGPSLFAGSQILSRDKICYQRLLNQWYGSSKQNWRLIYRASNNGYSAAAFHRHCDGIAPTFTIALGTRGEICGGFSDVAWDKSAKGHYILSEKAFIFTLTNNQDVPPTKYDLVKKPFALCYHPELGPIFGAGADLLIANNCNVNKESYSNLPHTYDGENASNSILMGDYHFTVIDYEVFTLGGPVAKNSDRH</sequence>
<dbReference type="SMART" id="SM00584">
    <property type="entry name" value="TLDc"/>
    <property type="match status" value="1"/>
</dbReference>
<reference evidence="3" key="1">
    <citation type="journal article" date="2023" name="bioRxiv">
        <title>Scaffold-level genome assemblies of two parasitoid biocontrol wasps reveal the parthenogenesis mechanism and an associated novel virus.</title>
        <authorList>
            <person name="Inwood S."/>
            <person name="Skelly J."/>
            <person name="Guhlin J."/>
            <person name="Harrop T."/>
            <person name="Goldson S."/>
            <person name="Dearden P."/>
        </authorList>
    </citation>
    <scope>NUCLEOTIDE SEQUENCE</scope>
    <source>
        <strain evidence="3">Irish</strain>
        <tissue evidence="3">Whole body</tissue>
    </source>
</reference>
<evidence type="ECO:0000259" key="2">
    <source>
        <dbReference type="PROSITE" id="PS51886"/>
    </source>
</evidence>
<dbReference type="Pfam" id="PF00651">
    <property type="entry name" value="BTB"/>
    <property type="match status" value="1"/>
</dbReference>
<dbReference type="SUPFAM" id="SSF54695">
    <property type="entry name" value="POZ domain"/>
    <property type="match status" value="1"/>
</dbReference>
<dbReference type="Pfam" id="PF07534">
    <property type="entry name" value="TLD"/>
    <property type="match status" value="1"/>
</dbReference>
<keyword evidence="4" id="KW-1185">Reference proteome</keyword>
<gene>
    <name evidence="3" type="ORF">PV328_005239</name>
</gene>
<protein>
    <recommendedName>
        <fullName evidence="5">BTB/POZ domain-containing protein 9</fullName>
    </recommendedName>
</protein>
<evidence type="ECO:0000259" key="1">
    <source>
        <dbReference type="PROSITE" id="PS50097"/>
    </source>
</evidence>
<dbReference type="InterPro" id="IPR011333">
    <property type="entry name" value="SKP1/BTB/POZ_sf"/>
</dbReference>
<organism evidence="3 4">
    <name type="scientific">Microctonus aethiopoides</name>
    <dbReference type="NCBI Taxonomy" id="144406"/>
    <lineage>
        <taxon>Eukaryota</taxon>
        <taxon>Metazoa</taxon>
        <taxon>Ecdysozoa</taxon>
        <taxon>Arthropoda</taxon>
        <taxon>Hexapoda</taxon>
        <taxon>Insecta</taxon>
        <taxon>Pterygota</taxon>
        <taxon>Neoptera</taxon>
        <taxon>Endopterygota</taxon>
        <taxon>Hymenoptera</taxon>
        <taxon>Apocrita</taxon>
        <taxon>Ichneumonoidea</taxon>
        <taxon>Braconidae</taxon>
        <taxon>Euphorinae</taxon>
        <taxon>Microctonus</taxon>
    </lineage>
</organism>
<dbReference type="InterPro" id="IPR011705">
    <property type="entry name" value="BACK"/>
</dbReference>
<dbReference type="Gene3D" id="3.30.710.10">
    <property type="entry name" value="Potassium Channel Kv1.1, Chain A"/>
    <property type="match status" value="1"/>
</dbReference>
<dbReference type="EMBL" id="JAQQBS010000002">
    <property type="protein sequence ID" value="KAK0171841.1"/>
    <property type="molecule type" value="Genomic_DNA"/>
</dbReference>
<feature type="domain" description="TLDc" evidence="2">
    <location>
        <begin position="315"/>
        <end position="487"/>
    </location>
</feature>
<name>A0AA39FLZ0_9HYME</name>
<evidence type="ECO:0000313" key="4">
    <source>
        <dbReference type="Proteomes" id="UP001168990"/>
    </source>
</evidence>
<dbReference type="PANTHER" id="PTHR24410">
    <property type="entry name" value="HL07962P-RELATED"/>
    <property type="match status" value="1"/>
</dbReference>
<proteinExistence type="predicted"/>
<feature type="domain" description="BTB" evidence="1">
    <location>
        <begin position="43"/>
        <end position="111"/>
    </location>
</feature>
<dbReference type="InterPro" id="IPR000210">
    <property type="entry name" value="BTB/POZ_dom"/>
</dbReference>